<organism evidence="2 3">
    <name type="scientific">Ephemerocybe angulata</name>
    <dbReference type="NCBI Taxonomy" id="980116"/>
    <lineage>
        <taxon>Eukaryota</taxon>
        <taxon>Fungi</taxon>
        <taxon>Dikarya</taxon>
        <taxon>Basidiomycota</taxon>
        <taxon>Agaricomycotina</taxon>
        <taxon>Agaricomycetes</taxon>
        <taxon>Agaricomycetidae</taxon>
        <taxon>Agaricales</taxon>
        <taxon>Agaricineae</taxon>
        <taxon>Psathyrellaceae</taxon>
        <taxon>Ephemerocybe</taxon>
    </lineage>
</organism>
<evidence type="ECO:0000256" key="1">
    <source>
        <dbReference type="SAM" id="MobiDB-lite"/>
    </source>
</evidence>
<comment type="caution">
    <text evidence="2">The sequence shown here is derived from an EMBL/GenBank/DDBJ whole genome shotgun (WGS) entry which is preliminary data.</text>
</comment>
<evidence type="ECO:0008006" key="4">
    <source>
        <dbReference type="Google" id="ProtNLM"/>
    </source>
</evidence>
<proteinExistence type="predicted"/>
<reference evidence="2 3" key="1">
    <citation type="submission" date="2020-07" db="EMBL/GenBank/DDBJ databases">
        <title>Comparative genomics of pyrophilous fungi reveals a link between fire events and developmental genes.</title>
        <authorList>
            <consortium name="DOE Joint Genome Institute"/>
            <person name="Steindorff A.S."/>
            <person name="Carver A."/>
            <person name="Calhoun S."/>
            <person name="Stillman K."/>
            <person name="Liu H."/>
            <person name="Lipzen A."/>
            <person name="Pangilinan J."/>
            <person name="Labutti K."/>
            <person name="Bruns T.D."/>
            <person name="Grigoriev I.V."/>
        </authorList>
    </citation>
    <scope>NUCLEOTIDE SEQUENCE [LARGE SCALE GENOMIC DNA]</scope>
    <source>
        <strain evidence="2 3">CBS 144469</strain>
    </source>
</reference>
<evidence type="ECO:0000313" key="3">
    <source>
        <dbReference type="Proteomes" id="UP000521943"/>
    </source>
</evidence>
<dbReference type="OrthoDB" id="3172239at2759"/>
<dbReference type="AlphaFoldDB" id="A0A8H6MC75"/>
<accession>A0A8H6MC75</accession>
<feature type="region of interest" description="Disordered" evidence="1">
    <location>
        <begin position="485"/>
        <end position="504"/>
    </location>
</feature>
<sequence length="594" mass="66921">MQRDVPHAVLQSETPHTPHHIHHLPPEILATIFLELALDIDPFDNTSHETVPFVLVTHVCSTWRTIALEYQALWCNIPSKAFGNELLRTMLDRSKGAPLTIRYRSRKLSDAHPARGDPKAASIFGAVTPELHRLRSLEIRENHHPISLSRAILQEHWSDASAPLLEKLVIFAEDVLCSGLSDSKFLKGGCPNLKHLEVVEYSFPIWEVLPLGTSLTHLIVECHPGRQNHPWPAMDQLWAALKRMRHNLEYLRIGDLLLAPMNQGMVAADQLEREVSLPKLRHLILADVPDPLVFFLRKVTFPKSTSVDIKVHGSLSRSARLLPCVVESLRAAWEGPHDAHASGAGFMVEELNISVGCDEGSAIWKQWILVGRDDEGSEIWKQWKHVSSRITLAFADRGDLSITTYLGPGEHLCTLDIFPILNAQLDLSPLRILRLGALKQSFPEAVWQDVFAPLPQLGTIRFKDSEAMGFLRWLRNDPSIATTMTSDDEALLPESSSAPVRESRTTSRPWLPKLSKLEFDSVSLAEEEKIPAALLLLDLLGKRSALKSQGCPPIQVKFRRCDWFSRGDYEKELLEMPDVSVCWDEMDLEDCLDR</sequence>
<feature type="region of interest" description="Disordered" evidence="1">
    <location>
        <begin position="1"/>
        <end position="21"/>
    </location>
</feature>
<dbReference type="Proteomes" id="UP000521943">
    <property type="component" value="Unassembled WGS sequence"/>
</dbReference>
<dbReference type="Gene3D" id="1.20.1280.50">
    <property type="match status" value="1"/>
</dbReference>
<evidence type="ECO:0000313" key="2">
    <source>
        <dbReference type="EMBL" id="KAF6759771.1"/>
    </source>
</evidence>
<keyword evidence="3" id="KW-1185">Reference proteome</keyword>
<name>A0A8H6MC75_9AGAR</name>
<dbReference type="EMBL" id="JACGCI010000014">
    <property type="protein sequence ID" value="KAF6759771.1"/>
    <property type="molecule type" value="Genomic_DNA"/>
</dbReference>
<gene>
    <name evidence="2" type="ORF">DFP72DRAFT_884142</name>
</gene>
<protein>
    <recommendedName>
        <fullName evidence="4">F-box domain-containing protein</fullName>
    </recommendedName>
</protein>